<proteinExistence type="predicted"/>
<accession>A0A9N9EZJ4</accession>
<dbReference type="Proteomes" id="UP000789342">
    <property type="component" value="Unassembled WGS sequence"/>
</dbReference>
<dbReference type="EMBL" id="CAJVPV010001521">
    <property type="protein sequence ID" value="CAG8500303.1"/>
    <property type="molecule type" value="Genomic_DNA"/>
</dbReference>
<gene>
    <name evidence="1" type="ORF">AMORRO_LOCUS3219</name>
</gene>
<comment type="caution">
    <text evidence="1">The sequence shown here is derived from an EMBL/GenBank/DDBJ whole genome shotgun (WGS) entry which is preliminary data.</text>
</comment>
<name>A0A9N9EZJ4_9GLOM</name>
<organism evidence="1 2">
    <name type="scientific">Acaulospora morrowiae</name>
    <dbReference type="NCBI Taxonomy" id="94023"/>
    <lineage>
        <taxon>Eukaryota</taxon>
        <taxon>Fungi</taxon>
        <taxon>Fungi incertae sedis</taxon>
        <taxon>Mucoromycota</taxon>
        <taxon>Glomeromycotina</taxon>
        <taxon>Glomeromycetes</taxon>
        <taxon>Diversisporales</taxon>
        <taxon>Acaulosporaceae</taxon>
        <taxon>Acaulospora</taxon>
    </lineage>
</organism>
<dbReference type="AlphaFoldDB" id="A0A9N9EZJ4"/>
<evidence type="ECO:0000313" key="2">
    <source>
        <dbReference type="Proteomes" id="UP000789342"/>
    </source>
</evidence>
<reference evidence="1" key="1">
    <citation type="submission" date="2021-06" db="EMBL/GenBank/DDBJ databases">
        <authorList>
            <person name="Kallberg Y."/>
            <person name="Tangrot J."/>
            <person name="Rosling A."/>
        </authorList>
    </citation>
    <scope>NUCLEOTIDE SEQUENCE</scope>
    <source>
        <strain evidence="1">CL551</strain>
    </source>
</reference>
<keyword evidence="2" id="KW-1185">Reference proteome</keyword>
<evidence type="ECO:0000313" key="1">
    <source>
        <dbReference type="EMBL" id="CAG8500303.1"/>
    </source>
</evidence>
<sequence length="132" mass="14761">MSATTTENDTYLVENWDTETLHGRNFGHSENHGPLLRSDAPGEISRVSKLPLSISFTDEYQVLYNGVKKILDVAVDIDIDQRELRAHLSGSYKVARNRRKLDAAKNNLTTRQGQLVSALRITHSFAVPNVSP</sequence>
<protein>
    <submittedName>
        <fullName evidence="1">13944_t:CDS:1</fullName>
    </submittedName>
</protein>